<keyword evidence="3 7" id="KW-0547">Nucleotide-binding</keyword>
<evidence type="ECO:0000256" key="3">
    <source>
        <dbReference type="ARBA" id="ARBA00022741"/>
    </source>
</evidence>
<evidence type="ECO:0000313" key="10">
    <source>
        <dbReference type="Proteomes" id="UP000184694"/>
    </source>
</evidence>
<dbReference type="InterPro" id="IPR047090">
    <property type="entry name" value="AspRS_core"/>
</dbReference>
<dbReference type="Pfam" id="PF00152">
    <property type="entry name" value="tRNA-synt_2"/>
    <property type="match status" value="1"/>
</dbReference>
<feature type="site" description="Important for tRNA non-discrimination" evidence="7">
    <location>
        <position position="52"/>
    </location>
</feature>
<feature type="binding site" evidence="7">
    <location>
        <begin position="551"/>
        <end position="554"/>
    </location>
    <ligand>
        <name>ATP</name>
        <dbReference type="ChEBI" id="CHEBI:30616"/>
    </ligand>
</feature>
<dbReference type="EMBL" id="FSRG01000004">
    <property type="protein sequence ID" value="SIN91158.1"/>
    <property type="molecule type" value="Genomic_DNA"/>
</dbReference>
<dbReference type="InterPro" id="IPR002312">
    <property type="entry name" value="Asp/Asn-tRNA-synth_IIb"/>
</dbReference>
<gene>
    <name evidence="7" type="primary">aspS</name>
    <name evidence="9" type="ORF">SAMN02745161_1146</name>
</gene>
<dbReference type="SUPFAM" id="SSF55681">
    <property type="entry name" value="Class II aaRS and biotin synthetases"/>
    <property type="match status" value="1"/>
</dbReference>
<dbReference type="SUPFAM" id="SSF55261">
    <property type="entry name" value="GAD domain-like"/>
    <property type="match status" value="1"/>
</dbReference>
<evidence type="ECO:0000256" key="1">
    <source>
        <dbReference type="ARBA" id="ARBA00006303"/>
    </source>
</evidence>
<accession>A0A1N6F777</accession>
<dbReference type="OrthoDB" id="9802326at2"/>
<dbReference type="Gene3D" id="3.30.1360.30">
    <property type="entry name" value="GAD-like domain"/>
    <property type="match status" value="1"/>
</dbReference>
<evidence type="ECO:0000256" key="7">
    <source>
        <dbReference type="HAMAP-Rule" id="MF_00044"/>
    </source>
</evidence>
<proteinExistence type="inferred from homology"/>
<dbReference type="InterPro" id="IPR004364">
    <property type="entry name" value="Aa-tRNA-synt_II"/>
</dbReference>
<dbReference type="InterPro" id="IPR004365">
    <property type="entry name" value="NA-bd_OB_tRNA"/>
</dbReference>
<feature type="binding site" evidence="7">
    <location>
        <position position="465"/>
    </location>
    <ligand>
        <name>L-aspartate</name>
        <dbReference type="ChEBI" id="CHEBI:29991"/>
    </ligand>
</feature>
<feature type="domain" description="Aminoacyl-transfer RNA synthetases class-II family profile" evidence="8">
    <location>
        <begin position="163"/>
        <end position="572"/>
    </location>
</feature>
<keyword evidence="10" id="KW-1185">Reference proteome</keyword>
<keyword evidence="7" id="KW-0963">Cytoplasm</keyword>
<evidence type="ECO:0000313" key="9">
    <source>
        <dbReference type="EMBL" id="SIN91158.1"/>
    </source>
</evidence>
<dbReference type="GO" id="GO:0005737">
    <property type="term" value="C:cytoplasm"/>
    <property type="evidence" value="ECO:0007669"/>
    <property type="project" value="UniProtKB-SubCell"/>
</dbReference>
<dbReference type="Pfam" id="PF02938">
    <property type="entry name" value="GAD"/>
    <property type="match status" value="1"/>
</dbReference>
<feature type="binding site" evidence="7">
    <location>
        <position position="251"/>
    </location>
    <ligand>
        <name>ATP</name>
        <dbReference type="ChEBI" id="CHEBI:30616"/>
    </ligand>
</feature>
<feature type="binding site" evidence="7">
    <location>
        <position position="196"/>
    </location>
    <ligand>
        <name>L-aspartate</name>
        <dbReference type="ChEBI" id="CHEBI:29991"/>
    </ligand>
</feature>
<evidence type="ECO:0000256" key="2">
    <source>
        <dbReference type="ARBA" id="ARBA00022598"/>
    </source>
</evidence>
<name>A0A1N6F777_9BACT</name>
<dbReference type="PROSITE" id="PS50862">
    <property type="entry name" value="AA_TRNA_LIGASE_II"/>
    <property type="match status" value="1"/>
</dbReference>
<keyword evidence="6 7" id="KW-0030">Aminoacyl-tRNA synthetase</keyword>
<dbReference type="InterPro" id="IPR006195">
    <property type="entry name" value="aa-tRNA-synth_II"/>
</dbReference>
<dbReference type="Pfam" id="PF01336">
    <property type="entry name" value="tRNA_anti-codon"/>
    <property type="match status" value="1"/>
</dbReference>
<dbReference type="GO" id="GO:0003676">
    <property type="term" value="F:nucleic acid binding"/>
    <property type="evidence" value="ECO:0007669"/>
    <property type="project" value="InterPro"/>
</dbReference>
<dbReference type="InterPro" id="IPR047089">
    <property type="entry name" value="Asp-tRNA-ligase_1_N"/>
</dbReference>
<keyword evidence="2 7" id="KW-0436">Ligase</keyword>
<dbReference type="InterPro" id="IPR029351">
    <property type="entry name" value="GAD_dom"/>
</dbReference>
<comment type="function">
    <text evidence="7">Aspartyl-tRNA synthetase with relaxed tRNA specificity since it is able to aspartylate not only its cognate tRNA(Asp) but also tRNA(Asn). Reaction proceeds in two steps: L-aspartate is first activated by ATP to form Asp-AMP and then transferred to the acceptor end of tRNA(Asp/Asn).</text>
</comment>
<dbReference type="NCBIfam" id="NF001750">
    <property type="entry name" value="PRK00476.1"/>
    <property type="match status" value="1"/>
</dbReference>
<organism evidence="9 10">
    <name type="scientific">Halodesulfovibrio marinisediminis DSM 17456</name>
    <dbReference type="NCBI Taxonomy" id="1121457"/>
    <lineage>
        <taxon>Bacteria</taxon>
        <taxon>Pseudomonadati</taxon>
        <taxon>Thermodesulfobacteriota</taxon>
        <taxon>Desulfovibrionia</taxon>
        <taxon>Desulfovibrionales</taxon>
        <taxon>Desulfovibrionaceae</taxon>
        <taxon>Halodesulfovibrio</taxon>
    </lineage>
</organism>
<reference evidence="10" key="1">
    <citation type="submission" date="2016-11" db="EMBL/GenBank/DDBJ databases">
        <authorList>
            <person name="Varghese N."/>
            <person name="Submissions S."/>
        </authorList>
    </citation>
    <scope>NUCLEOTIDE SEQUENCE [LARGE SCALE GENOMIC DNA]</scope>
    <source>
        <strain evidence="10">DSM 17456</strain>
    </source>
</reference>
<feature type="binding site" evidence="7">
    <location>
        <begin position="242"/>
        <end position="244"/>
    </location>
    <ligand>
        <name>ATP</name>
        <dbReference type="ChEBI" id="CHEBI:30616"/>
    </ligand>
</feature>
<dbReference type="InterPro" id="IPR012340">
    <property type="entry name" value="NA-bd_OB-fold"/>
</dbReference>
<dbReference type="AlphaFoldDB" id="A0A1N6F777"/>
<dbReference type="PRINTS" id="PR01042">
    <property type="entry name" value="TRNASYNTHASP"/>
</dbReference>
<feature type="binding site" evidence="7">
    <location>
        <position position="242"/>
    </location>
    <ligand>
        <name>L-aspartate</name>
        <dbReference type="ChEBI" id="CHEBI:29991"/>
    </ligand>
</feature>
<dbReference type="PANTHER" id="PTHR22594:SF5">
    <property type="entry name" value="ASPARTATE--TRNA LIGASE, MITOCHONDRIAL"/>
    <property type="match status" value="1"/>
</dbReference>
<comment type="subcellular location">
    <subcellularLocation>
        <location evidence="7">Cytoplasm</location>
    </subcellularLocation>
</comment>
<evidence type="ECO:0000256" key="5">
    <source>
        <dbReference type="ARBA" id="ARBA00022917"/>
    </source>
</evidence>
<dbReference type="EC" id="6.1.1.23" evidence="7"/>
<dbReference type="InterPro" id="IPR004524">
    <property type="entry name" value="Asp-tRNA-ligase_1"/>
</dbReference>
<dbReference type="HAMAP" id="MF_00044">
    <property type="entry name" value="Asp_tRNA_synth_type1"/>
    <property type="match status" value="1"/>
</dbReference>
<dbReference type="InterPro" id="IPR045864">
    <property type="entry name" value="aa-tRNA-synth_II/BPL/LPL"/>
</dbReference>
<dbReference type="InterPro" id="IPR004115">
    <property type="entry name" value="GAD-like_sf"/>
</dbReference>
<keyword evidence="5 7" id="KW-0648">Protein biosynthesis</keyword>
<dbReference type="STRING" id="1121457.SAMN02745161_1146"/>
<dbReference type="Gene3D" id="3.30.930.10">
    <property type="entry name" value="Bira Bifunctional Protein, Domain 2"/>
    <property type="match status" value="1"/>
</dbReference>
<feature type="site" description="Important for tRNA non-discrimination" evidence="7">
    <location>
        <position position="104"/>
    </location>
</feature>
<dbReference type="GO" id="GO:0005524">
    <property type="term" value="F:ATP binding"/>
    <property type="evidence" value="ECO:0007669"/>
    <property type="project" value="UniProtKB-UniRule"/>
</dbReference>
<dbReference type="SUPFAM" id="SSF50249">
    <property type="entry name" value="Nucleic acid-binding proteins"/>
    <property type="match status" value="1"/>
</dbReference>
<dbReference type="RefSeq" id="WP_074215996.1">
    <property type="nucleotide sequence ID" value="NZ_FSRG01000004.1"/>
</dbReference>
<comment type="catalytic activity">
    <reaction evidence="7">
        <text>tRNA(Asx) + L-aspartate + ATP = L-aspartyl-tRNA(Asx) + AMP + diphosphate</text>
        <dbReference type="Rhea" id="RHEA:18349"/>
        <dbReference type="Rhea" id="RHEA-COMP:9710"/>
        <dbReference type="Rhea" id="RHEA-COMP:9711"/>
        <dbReference type="ChEBI" id="CHEBI:29991"/>
        <dbReference type="ChEBI" id="CHEBI:30616"/>
        <dbReference type="ChEBI" id="CHEBI:33019"/>
        <dbReference type="ChEBI" id="CHEBI:78442"/>
        <dbReference type="ChEBI" id="CHEBI:78516"/>
        <dbReference type="ChEBI" id="CHEBI:456215"/>
        <dbReference type="EC" id="6.1.1.23"/>
    </reaction>
</comment>
<dbReference type="GO" id="GO:0050560">
    <property type="term" value="F:aspartate-tRNA(Asn) ligase activity"/>
    <property type="evidence" value="ECO:0007669"/>
    <property type="project" value="UniProtKB-EC"/>
</dbReference>
<dbReference type="CDD" id="cd00777">
    <property type="entry name" value="AspRS_core"/>
    <property type="match status" value="1"/>
</dbReference>
<evidence type="ECO:0000256" key="6">
    <source>
        <dbReference type="ARBA" id="ARBA00023146"/>
    </source>
</evidence>
<dbReference type="Proteomes" id="UP000184694">
    <property type="component" value="Unassembled WGS sequence"/>
</dbReference>
<dbReference type="NCBIfam" id="TIGR00459">
    <property type="entry name" value="aspS_bact"/>
    <property type="match status" value="1"/>
</dbReference>
<keyword evidence="4 7" id="KW-0067">ATP-binding</keyword>
<feature type="binding site" evidence="7">
    <location>
        <position position="506"/>
    </location>
    <ligand>
        <name>L-aspartate</name>
        <dbReference type="ChEBI" id="CHEBI:29991"/>
    </ligand>
</feature>
<dbReference type="PANTHER" id="PTHR22594">
    <property type="entry name" value="ASPARTYL/LYSYL-TRNA SYNTHETASE"/>
    <property type="match status" value="1"/>
</dbReference>
<sequence>MSDQNLDIQQDHQQYIEPLNGWVRTHNCCELNANNIGSEVCLMGWVQFRRDHGGLIFIDLRDRRGLTQVVFSPDVNKEAHKLAHILRTEYVVAIKGEVRHRPEGMTNTSMVTGEVEVYVTEWKLLNTAKTTPFQIEDRVDASENLRLEYRYLDLRRPKLANNFIIRNRAAQAIRRYLDELDFLEVETPFLTKSTPEGARDFLVPSRTNQGEFYALPQSPQIFKQLLMAAGMDRYYQVVRCFRDEDLRADRQPEFTQVDIEMSFADEKQVQTMAEGLVARVFKECLDVEIPSTFPRMTYDQAIEEYGLDKPDTRFDLRLKNVSHVVKDSGFRLFSSAELVKAMRVPGGAVLTRKEIDQYTDFVKIYGAQGLAWIKIKEDEWQSPIAKFLSDEERKGLTEELGLEVGDIVFFQAGSADMVNNALGYLRIEVAKRFELIPENTYNFLWVTDFPLFEYDADEKRYVACHHPFTSAQDGEENVMVTDPANAKARAYDLVLNGSEVGGGSIRMHNRQRQEEMFSALGFSKEEAEEQFGFLMEAFEYGAPPHGGIAFGLDRLVMILTNSPSIRDVIAFPKTQKGTCLLTKAPSAVSNNQLRELSLRLREIKKEAAE</sequence>
<feature type="binding site" evidence="7">
    <location>
        <position position="499"/>
    </location>
    <ligand>
        <name>ATP</name>
        <dbReference type="ChEBI" id="CHEBI:30616"/>
    </ligand>
</feature>
<protein>
    <recommendedName>
        <fullName evidence="7">Aspartate--tRNA(Asp/Asn) ligase</fullName>
        <ecNumber evidence="7">6.1.1.23</ecNumber>
    </recommendedName>
    <alternativeName>
        <fullName evidence="7">Aspartyl-tRNA synthetase</fullName>
        <shortName evidence="7">AspRS</shortName>
    </alternativeName>
    <alternativeName>
        <fullName evidence="7">Non-discriminating aspartyl-tRNA synthetase</fullName>
        <shortName evidence="7">ND-AspRS</shortName>
    </alternativeName>
</protein>
<dbReference type="GO" id="GO:0006422">
    <property type="term" value="P:aspartyl-tRNA aminoacylation"/>
    <property type="evidence" value="ECO:0007669"/>
    <property type="project" value="UniProtKB-UniRule"/>
</dbReference>
<comment type="similarity">
    <text evidence="1 7">Belongs to the class-II aminoacyl-tRNA synthetase family. Type 1 subfamily.</text>
</comment>
<dbReference type="Gene3D" id="2.40.50.140">
    <property type="entry name" value="Nucleic acid-binding proteins"/>
    <property type="match status" value="1"/>
</dbReference>
<evidence type="ECO:0000259" key="8">
    <source>
        <dbReference type="PROSITE" id="PS50862"/>
    </source>
</evidence>
<comment type="subunit">
    <text evidence="7">Homodimer.</text>
</comment>
<dbReference type="GO" id="GO:0004815">
    <property type="term" value="F:aspartate-tRNA ligase activity"/>
    <property type="evidence" value="ECO:0007669"/>
    <property type="project" value="UniProtKB-UniRule"/>
</dbReference>
<feature type="region of interest" description="Aspartate" evidence="7">
    <location>
        <begin position="220"/>
        <end position="223"/>
    </location>
</feature>
<evidence type="ECO:0000256" key="4">
    <source>
        <dbReference type="ARBA" id="ARBA00022840"/>
    </source>
</evidence>
<dbReference type="CDD" id="cd04317">
    <property type="entry name" value="EcAspRS_like_N"/>
    <property type="match status" value="1"/>
</dbReference>